<protein>
    <submittedName>
        <fullName evidence="1">DUF6279 family lipoprotein</fullName>
    </submittedName>
</protein>
<accession>A0ABT5JZ13</accession>
<evidence type="ECO:0000313" key="2">
    <source>
        <dbReference type="Proteomes" id="UP001221208"/>
    </source>
</evidence>
<organism evidence="1 2">
    <name type="scientific">Janthinobacterium fluminis</name>
    <dbReference type="NCBI Taxonomy" id="2987524"/>
    <lineage>
        <taxon>Bacteria</taxon>
        <taxon>Pseudomonadati</taxon>
        <taxon>Pseudomonadota</taxon>
        <taxon>Betaproteobacteria</taxon>
        <taxon>Burkholderiales</taxon>
        <taxon>Oxalobacteraceae</taxon>
        <taxon>Janthinobacterium</taxon>
    </lineage>
</organism>
<dbReference type="PROSITE" id="PS51257">
    <property type="entry name" value="PROKAR_LIPOPROTEIN"/>
    <property type="match status" value="1"/>
</dbReference>
<dbReference type="Proteomes" id="UP001221208">
    <property type="component" value="Unassembled WGS sequence"/>
</dbReference>
<sequence>MKKFNTAVCKNRFRQLCLIGLLALLAGCSSLKLSYNHGETLLYWWLNAYVDLDADQKGWVKKDIDTLFQWHRQTQLKEYAQVLAQAQRQLQGNVTQAELLADYADVRSRSQQLLLKAQPELADLARALRPEQIAHLEKKFASNNEDYRKKYLRGDTAKRQKIRFKKAMEQFELVFGGFGREQEELIRRASDARPLDNERWLEERQRRQRNIVNLVQKVQRDKLDKEATMALINKLIKDTFERIEQPEHKAFFDAHNEATAQMVLTVIKTATPAQKNHAAKRLQGWIDDFNALAAEAR</sequence>
<dbReference type="EMBL" id="JAQQXR010000003">
    <property type="protein sequence ID" value="MDC8757829.1"/>
    <property type="molecule type" value="Genomic_DNA"/>
</dbReference>
<dbReference type="Pfam" id="PF19795">
    <property type="entry name" value="DUF6279"/>
    <property type="match status" value="1"/>
</dbReference>
<proteinExistence type="predicted"/>
<dbReference type="InterPro" id="IPR016875">
    <property type="entry name" value="UCP028200"/>
</dbReference>
<reference evidence="1 2" key="1">
    <citation type="submission" date="2022-10" db="EMBL/GenBank/DDBJ databases">
        <title>Janthinobacterium sp. hw3 Genome sequencing.</title>
        <authorList>
            <person name="Park S."/>
        </authorList>
    </citation>
    <scope>NUCLEOTIDE SEQUENCE [LARGE SCALE GENOMIC DNA]</scope>
    <source>
        <strain evidence="2">hw3</strain>
    </source>
</reference>
<keyword evidence="1" id="KW-0449">Lipoprotein</keyword>
<gene>
    <name evidence="1" type="ORF">OIK44_09540</name>
</gene>
<name>A0ABT5JZ13_9BURK</name>
<dbReference type="PIRSF" id="PIRSF028200">
    <property type="entry name" value="UCP028200"/>
    <property type="match status" value="1"/>
</dbReference>
<dbReference type="RefSeq" id="WP_273670505.1">
    <property type="nucleotide sequence ID" value="NZ_JAQQXR010000003.1"/>
</dbReference>
<keyword evidence="2" id="KW-1185">Reference proteome</keyword>
<evidence type="ECO:0000313" key="1">
    <source>
        <dbReference type="EMBL" id="MDC8757829.1"/>
    </source>
</evidence>
<comment type="caution">
    <text evidence="1">The sequence shown here is derived from an EMBL/GenBank/DDBJ whole genome shotgun (WGS) entry which is preliminary data.</text>
</comment>